<dbReference type="Proteomes" id="UP000651668">
    <property type="component" value="Unassembled WGS sequence"/>
</dbReference>
<gene>
    <name evidence="2" type="ORF">GCM10011387_29860</name>
</gene>
<dbReference type="Pfam" id="PF10990">
    <property type="entry name" value="DUF2809"/>
    <property type="match status" value="1"/>
</dbReference>
<keyword evidence="1" id="KW-0812">Transmembrane</keyword>
<keyword evidence="1" id="KW-0472">Membrane</keyword>
<organism evidence="2 3">
    <name type="scientific">Pedobacter quisquiliarum</name>
    <dbReference type="NCBI Taxonomy" id="1834438"/>
    <lineage>
        <taxon>Bacteria</taxon>
        <taxon>Pseudomonadati</taxon>
        <taxon>Bacteroidota</taxon>
        <taxon>Sphingobacteriia</taxon>
        <taxon>Sphingobacteriales</taxon>
        <taxon>Sphingobacteriaceae</taxon>
        <taxon>Pedobacter</taxon>
    </lineage>
</organism>
<evidence type="ECO:0008006" key="4">
    <source>
        <dbReference type="Google" id="ProtNLM"/>
    </source>
</evidence>
<proteinExistence type="predicted"/>
<accession>A0A916UIS7</accession>
<feature type="transmembrane region" description="Helical" evidence="1">
    <location>
        <begin position="7"/>
        <end position="26"/>
    </location>
</feature>
<sequence>MFSFHKNYFIGTVILFLVEVFIGFYMHDAIVRPYGGDFLIVILLYCLVKSFTNLSAYAAAVGVLVFSYLIETLQSFQIVNLLGLEKSKIACTLIGTYFAWGDLLAYTLGILAVLGAEATFAKNDLGVTKLRF</sequence>
<feature type="transmembrane region" description="Helical" evidence="1">
    <location>
        <begin position="38"/>
        <end position="69"/>
    </location>
</feature>
<protein>
    <recommendedName>
        <fullName evidence="4">DUF2809 domain-containing protein</fullName>
    </recommendedName>
</protein>
<dbReference type="EMBL" id="BMIL01000011">
    <property type="protein sequence ID" value="GGC74229.1"/>
    <property type="molecule type" value="Genomic_DNA"/>
</dbReference>
<comment type="caution">
    <text evidence="2">The sequence shown here is derived from an EMBL/GenBank/DDBJ whole genome shotgun (WGS) entry which is preliminary data.</text>
</comment>
<name>A0A916UIS7_9SPHI</name>
<evidence type="ECO:0000313" key="3">
    <source>
        <dbReference type="Proteomes" id="UP000651668"/>
    </source>
</evidence>
<feature type="transmembrane region" description="Helical" evidence="1">
    <location>
        <begin position="89"/>
        <end position="114"/>
    </location>
</feature>
<reference evidence="2" key="1">
    <citation type="journal article" date="2014" name="Int. J. Syst. Evol. Microbiol.">
        <title>Complete genome sequence of Corynebacterium casei LMG S-19264T (=DSM 44701T), isolated from a smear-ripened cheese.</title>
        <authorList>
            <consortium name="US DOE Joint Genome Institute (JGI-PGF)"/>
            <person name="Walter F."/>
            <person name="Albersmeier A."/>
            <person name="Kalinowski J."/>
            <person name="Ruckert C."/>
        </authorList>
    </citation>
    <scope>NUCLEOTIDE SEQUENCE</scope>
    <source>
        <strain evidence="2">CGMCC 1.15343</strain>
    </source>
</reference>
<keyword evidence="1" id="KW-1133">Transmembrane helix</keyword>
<dbReference type="AlphaFoldDB" id="A0A916UIS7"/>
<keyword evidence="3" id="KW-1185">Reference proteome</keyword>
<reference evidence="2" key="2">
    <citation type="submission" date="2020-09" db="EMBL/GenBank/DDBJ databases">
        <authorList>
            <person name="Sun Q."/>
            <person name="Zhou Y."/>
        </authorList>
    </citation>
    <scope>NUCLEOTIDE SEQUENCE</scope>
    <source>
        <strain evidence="2">CGMCC 1.15343</strain>
    </source>
</reference>
<evidence type="ECO:0000313" key="2">
    <source>
        <dbReference type="EMBL" id="GGC74229.1"/>
    </source>
</evidence>
<evidence type="ECO:0000256" key="1">
    <source>
        <dbReference type="SAM" id="Phobius"/>
    </source>
</evidence>
<dbReference type="InterPro" id="IPR021257">
    <property type="entry name" value="DUF2809"/>
</dbReference>
<dbReference type="RefSeq" id="WP_188627731.1">
    <property type="nucleotide sequence ID" value="NZ_BMIL01000011.1"/>
</dbReference>